<reference evidence="8 9" key="1">
    <citation type="submission" date="2019-02" db="EMBL/GenBank/DDBJ databases">
        <title>Kribbella capetownensis sp. nov. and Kribbella speibonae sp. nov., isolated from soil.</title>
        <authorList>
            <person name="Curtis S.M."/>
            <person name="Norton I."/>
            <person name="Everest G.J."/>
            <person name="Meyers P.R."/>
        </authorList>
    </citation>
    <scope>NUCLEOTIDE SEQUENCE [LARGE SCALE GENOMIC DNA]</scope>
    <source>
        <strain evidence="8 9">SK5</strain>
    </source>
</reference>
<dbReference type="Proteomes" id="UP000292385">
    <property type="component" value="Unassembled WGS sequence"/>
</dbReference>
<comment type="subcellular location">
    <subcellularLocation>
        <location evidence="1">Cell membrane</location>
        <topology evidence="1">Multi-pass membrane protein</topology>
    </subcellularLocation>
</comment>
<protein>
    <submittedName>
        <fullName evidence="8">Cytochrome d ubiquinol oxidase subunit II</fullName>
    </submittedName>
</protein>
<comment type="caution">
    <text evidence="8">The sequence shown here is derived from an EMBL/GenBank/DDBJ whole genome shotgun (WGS) entry which is preliminary data.</text>
</comment>
<keyword evidence="5 7" id="KW-1133">Transmembrane helix</keyword>
<keyword evidence="6 7" id="KW-0472">Membrane</keyword>
<dbReference type="InterPro" id="IPR003317">
    <property type="entry name" value="Cyt-d_oxidase_su2"/>
</dbReference>
<sequence length="333" mass="35048">MTAIWFLLILLCLLMYVVLDGYDLGIGIATLIEPDAGYRHEMLEEVAQAWDANETWLVLLGVSLWAGFPLAFGVLLPHAYLPVIVMLFALIVRGVSVEMASQAHPAPRWERAFGGSSLIAALAQGVAVATLVSHLTLLFPGSPFGAIGWFSALSAATVTCGYLALGYAYLKWKATGRLRARAGHRGAVSAVLALLLAGACFAAVGTTDAPLSLHGPARIIAFAGLLLFAVAGVVTSVTTSRPTSSYDGLPLAGLVTAVVTLVIALVVARYPVLAPPDLTLASTASPPRTQAFLAVGVGLNVPLILFYNWFAHHAFRSTAPNHHRRDTTAGASR</sequence>
<keyword evidence="4 7" id="KW-0812">Transmembrane</keyword>
<proteinExistence type="inferred from homology"/>
<evidence type="ECO:0000256" key="4">
    <source>
        <dbReference type="ARBA" id="ARBA00022692"/>
    </source>
</evidence>
<feature type="transmembrane region" description="Helical" evidence="7">
    <location>
        <begin position="249"/>
        <end position="270"/>
    </location>
</feature>
<dbReference type="PANTHER" id="PTHR43141:SF4">
    <property type="entry name" value="CYTOCHROME BD2 SUBUNIT II"/>
    <property type="match status" value="1"/>
</dbReference>
<keyword evidence="9" id="KW-1185">Reference proteome</keyword>
<dbReference type="Pfam" id="PF02322">
    <property type="entry name" value="Cyt_bd_oxida_II"/>
    <property type="match status" value="1"/>
</dbReference>
<accession>A0ABY1ZWT7</accession>
<name>A0ABY1ZWT7_9ACTN</name>
<feature type="transmembrane region" description="Helical" evidence="7">
    <location>
        <begin position="147"/>
        <end position="170"/>
    </location>
</feature>
<evidence type="ECO:0000256" key="6">
    <source>
        <dbReference type="ARBA" id="ARBA00023136"/>
    </source>
</evidence>
<feature type="transmembrane region" description="Helical" evidence="7">
    <location>
        <begin position="113"/>
        <end position="135"/>
    </location>
</feature>
<organism evidence="8 9">
    <name type="scientific">Kribbella speibonae</name>
    <dbReference type="NCBI Taxonomy" id="1572660"/>
    <lineage>
        <taxon>Bacteria</taxon>
        <taxon>Bacillati</taxon>
        <taxon>Actinomycetota</taxon>
        <taxon>Actinomycetes</taxon>
        <taxon>Propionibacteriales</taxon>
        <taxon>Kribbellaceae</taxon>
        <taxon>Kribbella</taxon>
    </lineage>
</organism>
<evidence type="ECO:0000256" key="2">
    <source>
        <dbReference type="ARBA" id="ARBA00007543"/>
    </source>
</evidence>
<gene>
    <name evidence="8" type="ORF">E0H58_37900</name>
</gene>
<feature type="transmembrane region" description="Helical" evidence="7">
    <location>
        <begin position="217"/>
        <end position="237"/>
    </location>
</feature>
<evidence type="ECO:0000256" key="3">
    <source>
        <dbReference type="ARBA" id="ARBA00022475"/>
    </source>
</evidence>
<dbReference type="RefSeq" id="WP_131467736.1">
    <property type="nucleotide sequence ID" value="NZ_SJJY01000012.1"/>
</dbReference>
<feature type="transmembrane region" description="Helical" evidence="7">
    <location>
        <begin position="182"/>
        <end position="205"/>
    </location>
</feature>
<keyword evidence="3" id="KW-1003">Cell membrane</keyword>
<feature type="transmembrane region" description="Helical" evidence="7">
    <location>
        <begin position="64"/>
        <end position="92"/>
    </location>
</feature>
<dbReference type="PANTHER" id="PTHR43141">
    <property type="entry name" value="CYTOCHROME BD2 SUBUNIT II"/>
    <property type="match status" value="1"/>
</dbReference>
<dbReference type="EMBL" id="SJJY01000012">
    <property type="protein sequence ID" value="TCC16863.1"/>
    <property type="molecule type" value="Genomic_DNA"/>
</dbReference>
<evidence type="ECO:0000313" key="9">
    <source>
        <dbReference type="Proteomes" id="UP000292385"/>
    </source>
</evidence>
<evidence type="ECO:0000256" key="1">
    <source>
        <dbReference type="ARBA" id="ARBA00004651"/>
    </source>
</evidence>
<evidence type="ECO:0000256" key="7">
    <source>
        <dbReference type="SAM" id="Phobius"/>
    </source>
</evidence>
<feature type="transmembrane region" description="Helical" evidence="7">
    <location>
        <begin position="290"/>
        <end position="310"/>
    </location>
</feature>
<comment type="similarity">
    <text evidence="2">Belongs to the cytochrome ubiquinol oxidase subunit 2 family.</text>
</comment>
<evidence type="ECO:0000313" key="8">
    <source>
        <dbReference type="EMBL" id="TCC16863.1"/>
    </source>
</evidence>
<evidence type="ECO:0000256" key="5">
    <source>
        <dbReference type="ARBA" id="ARBA00022989"/>
    </source>
</evidence>